<keyword evidence="2" id="KW-0521">NADP</keyword>
<evidence type="ECO:0000313" key="5">
    <source>
        <dbReference type="Proteomes" id="UP000326565"/>
    </source>
</evidence>
<keyword evidence="5" id="KW-1185">Reference proteome</keyword>
<dbReference type="EMBL" id="ML732369">
    <property type="protein sequence ID" value="KAB8068864.1"/>
    <property type="molecule type" value="Genomic_DNA"/>
</dbReference>
<keyword evidence="3" id="KW-0560">Oxidoreductase</keyword>
<dbReference type="PANTHER" id="PTHR47706:SF4">
    <property type="entry name" value="NMRA-LIKE DOMAIN-CONTAINING PROTEIN"/>
    <property type="match status" value="1"/>
</dbReference>
<dbReference type="OrthoDB" id="10000533at2759"/>
<dbReference type="AlphaFoldDB" id="A0A5N5WNJ1"/>
<reference evidence="4 5" key="1">
    <citation type="submission" date="2019-04" db="EMBL/GenBank/DDBJ databases">
        <title>Friends and foes A comparative genomics study of 23 Aspergillus species from section Flavi.</title>
        <authorList>
            <consortium name="DOE Joint Genome Institute"/>
            <person name="Kjaerbolling I."/>
            <person name="Vesth T."/>
            <person name="Frisvad J.C."/>
            <person name="Nybo J.L."/>
            <person name="Theobald S."/>
            <person name="Kildgaard S."/>
            <person name="Isbrandt T."/>
            <person name="Kuo A."/>
            <person name="Sato A."/>
            <person name="Lyhne E.K."/>
            <person name="Kogle M.E."/>
            <person name="Wiebenga A."/>
            <person name="Kun R.S."/>
            <person name="Lubbers R.J."/>
            <person name="Makela M.R."/>
            <person name="Barry K."/>
            <person name="Chovatia M."/>
            <person name="Clum A."/>
            <person name="Daum C."/>
            <person name="Haridas S."/>
            <person name="He G."/>
            <person name="LaButti K."/>
            <person name="Lipzen A."/>
            <person name="Mondo S."/>
            <person name="Riley R."/>
            <person name="Salamov A."/>
            <person name="Simmons B.A."/>
            <person name="Magnuson J.K."/>
            <person name="Henrissat B."/>
            <person name="Mortensen U.H."/>
            <person name="Larsen T.O."/>
            <person name="Devries R.P."/>
            <person name="Grigoriev I.V."/>
            <person name="Machida M."/>
            <person name="Baker S.E."/>
            <person name="Andersen M.R."/>
        </authorList>
    </citation>
    <scope>NUCLEOTIDE SEQUENCE [LARGE SCALE GENOMIC DNA]</scope>
    <source>
        <strain evidence="4 5">CBS 151.66</strain>
    </source>
</reference>
<dbReference type="GO" id="GO:0016491">
    <property type="term" value="F:oxidoreductase activity"/>
    <property type="evidence" value="ECO:0007669"/>
    <property type="project" value="UniProtKB-KW"/>
</dbReference>
<dbReference type="SUPFAM" id="SSF51735">
    <property type="entry name" value="NAD(P)-binding Rossmann-fold domains"/>
    <property type="match status" value="1"/>
</dbReference>
<protein>
    <recommendedName>
        <fullName evidence="6">NmrA-like domain-containing protein</fullName>
    </recommendedName>
</protein>
<evidence type="ECO:0000256" key="3">
    <source>
        <dbReference type="ARBA" id="ARBA00023002"/>
    </source>
</evidence>
<dbReference type="Gene3D" id="3.40.50.720">
    <property type="entry name" value="NAD(P)-binding Rossmann-like Domain"/>
    <property type="match status" value="1"/>
</dbReference>
<organism evidence="4 5">
    <name type="scientific">Aspergillus leporis</name>
    <dbReference type="NCBI Taxonomy" id="41062"/>
    <lineage>
        <taxon>Eukaryota</taxon>
        <taxon>Fungi</taxon>
        <taxon>Dikarya</taxon>
        <taxon>Ascomycota</taxon>
        <taxon>Pezizomycotina</taxon>
        <taxon>Eurotiomycetes</taxon>
        <taxon>Eurotiomycetidae</taxon>
        <taxon>Eurotiales</taxon>
        <taxon>Aspergillaceae</taxon>
        <taxon>Aspergillus</taxon>
        <taxon>Aspergillus subgen. Circumdati</taxon>
    </lineage>
</organism>
<evidence type="ECO:0000256" key="1">
    <source>
        <dbReference type="ARBA" id="ARBA00005725"/>
    </source>
</evidence>
<proteinExistence type="inferred from homology"/>
<gene>
    <name evidence="4" type="ORF">BDV29DRAFT_195334</name>
</gene>
<sequence>MSEESFSYPEPEIRYQILVDICDITADIYFGALEELRKSGLEWTVFHNGIFLGYFGTPDMKPHLKPIVFAIDTENKVAGIPGDGSAPVTFTYTFDLAKFVVAALDLERWEEGSCVVGNELTFNEFVVLAQEARGSKFEVHYDDIETLERFEVTELPGHKAIYERFPKKPFQWFISHIPRAGSLNERLPHLKPLTVKEMLNRCWKNE</sequence>
<dbReference type="InterPro" id="IPR051609">
    <property type="entry name" value="NmrA/Isoflavone_reductase-like"/>
</dbReference>
<name>A0A5N5WNJ1_9EURO</name>
<dbReference type="Proteomes" id="UP000326565">
    <property type="component" value="Unassembled WGS sequence"/>
</dbReference>
<evidence type="ECO:0008006" key="6">
    <source>
        <dbReference type="Google" id="ProtNLM"/>
    </source>
</evidence>
<dbReference type="Gene3D" id="3.90.25.10">
    <property type="entry name" value="UDP-galactose 4-epimerase, domain 1"/>
    <property type="match status" value="1"/>
</dbReference>
<dbReference type="InterPro" id="IPR036291">
    <property type="entry name" value="NAD(P)-bd_dom_sf"/>
</dbReference>
<evidence type="ECO:0000256" key="2">
    <source>
        <dbReference type="ARBA" id="ARBA00022857"/>
    </source>
</evidence>
<evidence type="ECO:0000313" key="4">
    <source>
        <dbReference type="EMBL" id="KAB8068864.1"/>
    </source>
</evidence>
<comment type="similarity">
    <text evidence="1">Belongs to the NmrA-type oxidoreductase family. Isoflavone reductase subfamily.</text>
</comment>
<dbReference type="PANTHER" id="PTHR47706">
    <property type="entry name" value="NMRA-LIKE FAMILY PROTEIN"/>
    <property type="match status" value="1"/>
</dbReference>
<accession>A0A5N5WNJ1</accession>